<evidence type="ECO:0000256" key="1">
    <source>
        <dbReference type="ARBA" id="ARBA00022801"/>
    </source>
</evidence>
<proteinExistence type="predicted"/>
<feature type="chain" id="PRO_5044802413" description="Beta-glucosidase" evidence="3">
    <location>
        <begin position="20"/>
        <end position="645"/>
    </location>
</feature>
<name>A0ABD3CL35_9LAMI</name>
<dbReference type="SUPFAM" id="SSF52279">
    <property type="entry name" value="Beta-D-glucan exohydrolase, C-terminal domain"/>
    <property type="match status" value="1"/>
</dbReference>
<sequence>MNSAARVWILMAMLWECSGEEYVKYKDPKQAVSVRVKDLVGRMTLEEKIGQMVQIDRISATPDIMKNYYIGSLLSGGGSVPFQRASAPDWVKMVNDFQKGSLSTRLGIPMIYGIDAVHGNNNVYNATIFPHNIGLGATRDPDLLRRIGDATAIEVRATGIPYVFAPCIAVCRDPRWGRCYESYSEDPKVVQDMTDIILGLQGEIPNGSRKGVPYISGKNKVAACAKHFVGDGGTTKGINENNTATDMHSLLSIHMPAYYDSIIKGVSTVMVSYSSWNGIKMHADHELVTGFLKGTFKFKGFVISDWQGIDRITSPPHSNYTYSVLAGVRAGIDMIMVPYNFTEFIDDLTYLVKNNFISMDRIDDAVERILLVKFNLGLFENPLADLSLVNEVGSQQHSWIYFIRPGLIFHLAHRNLAREAVRKSLVLLKNGKNANDSLLPLPKKASRILVSGSHADNLGYQCGGWTIAWQGFSGNNDTSGTTILDAIHSTVDKKTDIIFVENPNSEYMKSNHFDYAIVVVGEYAYTETAGDSETLTMVDPGPDIINNVCRAVKCVVVIVSGRPVVIEPYISEIDALVAAWLPGSEGQGVTDVLFGDYGFTGKLSRTWFRTVDQLPMNVGDLHYDPLFPFGFGLTTKAMPASISWC</sequence>
<feature type="signal peptide" evidence="3">
    <location>
        <begin position="1"/>
        <end position="19"/>
    </location>
</feature>
<dbReference type="PANTHER" id="PTHR30620:SF35">
    <property type="entry name" value="GLYCOSYL HYDROLASE FAMILY PROTEIN"/>
    <property type="match status" value="1"/>
</dbReference>
<keyword evidence="3" id="KW-0732">Signal</keyword>
<evidence type="ECO:0008006" key="8">
    <source>
        <dbReference type="Google" id="ProtNLM"/>
    </source>
</evidence>
<dbReference type="InterPro" id="IPR002772">
    <property type="entry name" value="Glyco_hydro_3_C"/>
</dbReference>
<dbReference type="FunFam" id="3.20.20.300:FF:000003">
    <property type="entry name" value="Beta-D-glucan exohydrolase isoenzyme ExoI"/>
    <property type="match status" value="1"/>
</dbReference>
<evidence type="ECO:0000259" key="5">
    <source>
        <dbReference type="Pfam" id="PF01915"/>
    </source>
</evidence>
<reference evidence="7" key="1">
    <citation type="journal article" date="2024" name="IScience">
        <title>Strigolactones Initiate the Formation of Haustorium-like Structures in Castilleja.</title>
        <authorList>
            <person name="Buerger M."/>
            <person name="Peterson D."/>
            <person name="Chory J."/>
        </authorList>
    </citation>
    <scope>NUCLEOTIDE SEQUENCE [LARGE SCALE GENOMIC DNA]</scope>
</reference>
<dbReference type="Pfam" id="PF01915">
    <property type="entry name" value="Glyco_hydro_3_C"/>
    <property type="match status" value="1"/>
</dbReference>
<dbReference type="InterPro" id="IPR036881">
    <property type="entry name" value="Glyco_hydro_3_C_sf"/>
</dbReference>
<dbReference type="EMBL" id="JAVIJP010000033">
    <property type="protein sequence ID" value="KAL3629929.1"/>
    <property type="molecule type" value="Genomic_DNA"/>
</dbReference>
<evidence type="ECO:0000259" key="4">
    <source>
        <dbReference type="Pfam" id="PF00933"/>
    </source>
</evidence>
<feature type="domain" description="Glycoside hydrolase family 3 N-terminal" evidence="4">
    <location>
        <begin position="44"/>
        <end position="370"/>
    </location>
</feature>
<dbReference type="Proteomes" id="UP001632038">
    <property type="component" value="Unassembled WGS sequence"/>
</dbReference>
<dbReference type="SUPFAM" id="SSF51445">
    <property type="entry name" value="(Trans)glycosidases"/>
    <property type="match status" value="1"/>
</dbReference>
<dbReference type="Pfam" id="PF00933">
    <property type="entry name" value="Glyco_hydro_3"/>
    <property type="match status" value="1"/>
</dbReference>
<evidence type="ECO:0000256" key="3">
    <source>
        <dbReference type="SAM" id="SignalP"/>
    </source>
</evidence>
<feature type="domain" description="Glycoside hydrolase family 3 C-terminal" evidence="5">
    <location>
        <begin position="425"/>
        <end position="634"/>
    </location>
</feature>
<keyword evidence="2" id="KW-0326">Glycosidase</keyword>
<dbReference type="PANTHER" id="PTHR30620">
    <property type="entry name" value="PERIPLASMIC BETA-GLUCOSIDASE-RELATED"/>
    <property type="match status" value="1"/>
</dbReference>
<dbReference type="InterPro" id="IPR051915">
    <property type="entry name" value="Cellulose_Degrad_GH3"/>
</dbReference>
<organism evidence="6 7">
    <name type="scientific">Castilleja foliolosa</name>
    <dbReference type="NCBI Taxonomy" id="1961234"/>
    <lineage>
        <taxon>Eukaryota</taxon>
        <taxon>Viridiplantae</taxon>
        <taxon>Streptophyta</taxon>
        <taxon>Embryophyta</taxon>
        <taxon>Tracheophyta</taxon>
        <taxon>Spermatophyta</taxon>
        <taxon>Magnoliopsida</taxon>
        <taxon>eudicotyledons</taxon>
        <taxon>Gunneridae</taxon>
        <taxon>Pentapetalae</taxon>
        <taxon>asterids</taxon>
        <taxon>lamiids</taxon>
        <taxon>Lamiales</taxon>
        <taxon>Orobanchaceae</taxon>
        <taxon>Pedicularideae</taxon>
        <taxon>Castillejinae</taxon>
        <taxon>Castilleja</taxon>
    </lineage>
</organism>
<gene>
    <name evidence="6" type="ORF">CASFOL_026241</name>
</gene>
<evidence type="ECO:0000313" key="7">
    <source>
        <dbReference type="Proteomes" id="UP001632038"/>
    </source>
</evidence>
<dbReference type="Gene3D" id="3.40.50.1700">
    <property type="entry name" value="Glycoside hydrolase family 3 C-terminal domain"/>
    <property type="match status" value="1"/>
</dbReference>
<dbReference type="Gene3D" id="3.20.20.300">
    <property type="entry name" value="Glycoside hydrolase, family 3, N-terminal domain"/>
    <property type="match status" value="1"/>
</dbReference>
<dbReference type="PRINTS" id="PR00133">
    <property type="entry name" value="GLHYDRLASE3"/>
</dbReference>
<dbReference type="GO" id="GO:0016798">
    <property type="term" value="F:hydrolase activity, acting on glycosyl bonds"/>
    <property type="evidence" value="ECO:0007669"/>
    <property type="project" value="UniProtKB-KW"/>
</dbReference>
<dbReference type="InterPro" id="IPR017853">
    <property type="entry name" value="GH"/>
</dbReference>
<keyword evidence="1" id="KW-0378">Hydrolase</keyword>
<protein>
    <recommendedName>
        <fullName evidence="8">Beta-glucosidase</fullName>
    </recommendedName>
</protein>
<accession>A0ABD3CL35</accession>
<dbReference type="InterPro" id="IPR001764">
    <property type="entry name" value="Glyco_hydro_3_N"/>
</dbReference>
<dbReference type="InterPro" id="IPR036962">
    <property type="entry name" value="Glyco_hydro_3_N_sf"/>
</dbReference>
<keyword evidence="7" id="KW-1185">Reference proteome</keyword>
<dbReference type="AlphaFoldDB" id="A0ABD3CL35"/>
<evidence type="ECO:0000256" key="2">
    <source>
        <dbReference type="ARBA" id="ARBA00023295"/>
    </source>
</evidence>
<comment type="caution">
    <text evidence="6">The sequence shown here is derived from an EMBL/GenBank/DDBJ whole genome shotgun (WGS) entry which is preliminary data.</text>
</comment>
<dbReference type="FunFam" id="3.40.50.1700:FF:000002">
    <property type="entry name" value="Glycosyl hydrolase family protein"/>
    <property type="match status" value="1"/>
</dbReference>
<evidence type="ECO:0000313" key="6">
    <source>
        <dbReference type="EMBL" id="KAL3629929.1"/>
    </source>
</evidence>